<proteinExistence type="predicted"/>
<protein>
    <recommendedName>
        <fullName evidence="4">Lipoprotein</fullName>
    </recommendedName>
</protein>
<dbReference type="KEGG" id="sutt:SUTMEG_17070"/>
<dbReference type="EMBL" id="AP018786">
    <property type="protein sequence ID" value="BBF23816.1"/>
    <property type="molecule type" value="Genomic_DNA"/>
</dbReference>
<evidence type="ECO:0000313" key="3">
    <source>
        <dbReference type="Proteomes" id="UP000271003"/>
    </source>
</evidence>
<dbReference type="RefSeq" id="WP_120177379.1">
    <property type="nucleotide sequence ID" value="NZ_AP018786.1"/>
</dbReference>
<name>A0A2Z6IGE9_9BURK</name>
<sequence>MRLRNLFAALFVCQLAAGCSTYVTVESRPEGARITDLTGSVEYGIAPVEVQYPTDDLEARGGKIPGFRATWPSGAKAETAAELVPDPKRGLTVTLERPKEAPGYEKDLEFALERASERAKRAEAERDRMELYLDSRPYGFWFRPFP</sequence>
<organism evidence="2 3">
    <name type="scientific">Sutterella megalosphaeroides</name>
    <dbReference type="NCBI Taxonomy" id="2494234"/>
    <lineage>
        <taxon>Bacteria</taxon>
        <taxon>Pseudomonadati</taxon>
        <taxon>Pseudomonadota</taxon>
        <taxon>Betaproteobacteria</taxon>
        <taxon>Burkholderiales</taxon>
        <taxon>Sutterellaceae</taxon>
        <taxon>Sutterella</taxon>
    </lineage>
</organism>
<evidence type="ECO:0000313" key="2">
    <source>
        <dbReference type="EMBL" id="BBF23816.1"/>
    </source>
</evidence>
<evidence type="ECO:0008006" key="4">
    <source>
        <dbReference type="Google" id="ProtNLM"/>
    </source>
</evidence>
<evidence type="ECO:0000256" key="1">
    <source>
        <dbReference type="SAM" id="Coils"/>
    </source>
</evidence>
<gene>
    <name evidence="2" type="ORF">SUTMEG_17070</name>
</gene>
<keyword evidence="3" id="KW-1185">Reference proteome</keyword>
<accession>A0A2Z6IGE9</accession>
<reference evidence="2 3" key="1">
    <citation type="journal article" date="2018" name="Int. J. Syst. Evol. Microbiol.">
        <title>Mesosutterella multiformis gen. nov., sp. nov., a member of the family Sutterellaceae and Sutterella megalosphaeroides sp. nov., isolated from human faeces.</title>
        <authorList>
            <person name="Sakamoto M."/>
            <person name="Ikeyama N."/>
            <person name="Kunihiro T."/>
            <person name="Iino T."/>
            <person name="Yuki M."/>
            <person name="Ohkuma M."/>
        </authorList>
    </citation>
    <scope>NUCLEOTIDE SEQUENCE [LARGE SCALE GENOMIC DNA]</scope>
    <source>
        <strain evidence="2 3">6FBBBH3</strain>
    </source>
</reference>
<dbReference type="AlphaFoldDB" id="A0A2Z6IGE9"/>
<dbReference type="Proteomes" id="UP000271003">
    <property type="component" value="Chromosome"/>
</dbReference>
<dbReference type="OrthoDB" id="9156213at2"/>
<feature type="coiled-coil region" evidence="1">
    <location>
        <begin position="105"/>
        <end position="132"/>
    </location>
</feature>
<dbReference type="PROSITE" id="PS51257">
    <property type="entry name" value="PROKAR_LIPOPROTEIN"/>
    <property type="match status" value="1"/>
</dbReference>
<keyword evidence="1" id="KW-0175">Coiled coil</keyword>